<dbReference type="Pfam" id="PF13406">
    <property type="entry name" value="SLT_2"/>
    <property type="match status" value="1"/>
</dbReference>
<protein>
    <submittedName>
        <fullName evidence="4">Membrane-bound lytic murein transglycosylase B</fullName>
    </submittedName>
</protein>
<feature type="active site" evidence="1">
    <location>
        <position position="133"/>
    </location>
</feature>
<dbReference type="PANTHER" id="PTHR30163">
    <property type="entry name" value="MEMBRANE-BOUND LYTIC MUREIN TRANSGLYCOSYLASE B"/>
    <property type="match status" value="1"/>
</dbReference>
<proteinExistence type="predicted"/>
<dbReference type="NCBIfam" id="TIGR02282">
    <property type="entry name" value="MltB"/>
    <property type="match status" value="1"/>
</dbReference>
<dbReference type="FunFam" id="1.10.8.350:FF:000001">
    <property type="entry name" value="Lytic murein transglycosylase B"/>
    <property type="match status" value="1"/>
</dbReference>
<dbReference type="EMBL" id="FNCY01000013">
    <property type="protein sequence ID" value="SDI13832.1"/>
    <property type="molecule type" value="Genomic_DNA"/>
</dbReference>
<dbReference type="Proteomes" id="UP000198607">
    <property type="component" value="Unassembled WGS sequence"/>
</dbReference>
<sequence length="342" mass="37938">MSLPSGRIILASLLVLLCPLSIAAEKTKSPPFSAQPQVREFIAEMRDQHGFDSTTLTRQFSAIRSNASVLKAIRPAAAPEQQRSWPRYRDRFVNERRIQRGLQFWQENQAEIARAEVLYGVPGAIIAAIIGVETEYGRNMGKFRILEALATLAFDYPARAPFFRNELEQFLLLARENATDPLSYQGSYAGAMGIPQFMPSSQRRYAVDFDGDARIDLSRSPTDAIGSVARFLQLHGWTPNAPIALPATISGDPQTWIAAGIKPSVPLRTLLDQGIAVPPSGEGMDEQPAALIDLVAPDQPTEYWIGFNNFYVITRYNRSSFYAMAVFQLAEALRENRAEGAN</sequence>
<keyword evidence="5" id="KW-1185">Reference proteome</keyword>
<dbReference type="InterPro" id="IPR011757">
    <property type="entry name" value="Lytic_transglycosylase_MltB"/>
</dbReference>
<dbReference type="CDD" id="cd13399">
    <property type="entry name" value="Slt35-like"/>
    <property type="match status" value="1"/>
</dbReference>
<keyword evidence="2" id="KW-0732">Signal</keyword>
<dbReference type="RefSeq" id="WP_091938646.1">
    <property type="nucleotide sequence ID" value="NZ_FNCY01000013.1"/>
</dbReference>
<evidence type="ECO:0000256" key="2">
    <source>
        <dbReference type="SAM" id="SignalP"/>
    </source>
</evidence>
<dbReference type="GO" id="GO:0009253">
    <property type="term" value="P:peptidoglycan catabolic process"/>
    <property type="evidence" value="ECO:0007669"/>
    <property type="project" value="TreeGrafter"/>
</dbReference>
<dbReference type="SUPFAM" id="SSF53955">
    <property type="entry name" value="Lysozyme-like"/>
    <property type="match status" value="1"/>
</dbReference>
<dbReference type="OrthoDB" id="9772911at2"/>
<feature type="domain" description="Transglycosylase SLT" evidence="3">
    <location>
        <begin position="34"/>
        <end position="331"/>
    </location>
</feature>
<evidence type="ECO:0000256" key="1">
    <source>
        <dbReference type="PIRSR" id="PIRSR611757-1"/>
    </source>
</evidence>
<evidence type="ECO:0000313" key="4">
    <source>
        <dbReference type="EMBL" id="SDI13832.1"/>
    </source>
</evidence>
<dbReference type="InterPro" id="IPR043426">
    <property type="entry name" value="MltB-like"/>
</dbReference>
<organism evidence="4 5">
    <name type="scientific">Propionivibrio dicarboxylicus</name>
    <dbReference type="NCBI Taxonomy" id="83767"/>
    <lineage>
        <taxon>Bacteria</taxon>
        <taxon>Pseudomonadati</taxon>
        <taxon>Pseudomonadota</taxon>
        <taxon>Betaproteobacteria</taxon>
        <taxon>Rhodocyclales</taxon>
        <taxon>Rhodocyclaceae</taxon>
        <taxon>Propionivibrio</taxon>
    </lineage>
</organism>
<dbReference type="GO" id="GO:0008933">
    <property type="term" value="F:peptidoglycan lytic transglycosylase activity"/>
    <property type="evidence" value="ECO:0007669"/>
    <property type="project" value="TreeGrafter"/>
</dbReference>
<dbReference type="PANTHER" id="PTHR30163:SF9">
    <property type="entry name" value="MEMBRANE-BOUND LYTIC MUREIN TRANSGLYCOSYLASE B"/>
    <property type="match status" value="1"/>
</dbReference>
<gene>
    <name evidence="4" type="ORF">SAMN05660652_02929</name>
</gene>
<evidence type="ECO:0000259" key="3">
    <source>
        <dbReference type="Pfam" id="PF13406"/>
    </source>
</evidence>
<dbReference type="InterPro" id="IPR031304">
    <property type="entry name" value="SLT_2"/>
</dbReference>
<accession>A0A1G8I4T3</accession>
<dbReference type="Gene3D" id="1.10.530.10">
    <property type="match status" value="1"/>
</dbReference>
<dbReference type="Gene3D" id="1.10.8.350">
    <property type="entry name" value="Bacterial muramidase"/>
    <property type="match status" value="1"/>
</dbReference>
<name>A0A1G8I4T3_9RHOO</name>
<evidence type="ECO:0000313" key="5">
    <source>
        <dbReference type="Proteomes" id="UP000198607"/>
    </source>
</evidence>
<dbReference type="STRING" id="83767.SAMN05660652_02929"/>
<dbReference type="InterPro" id="IPR023346">
    <property type="entry name" value="Lysozyme-like_dom_sf"/>
</dbReference>
<feature type="chain" id="PRO_5011672670" evidence="2">
    <location>
        <begin position="24"/>
        <end position="342"/>
    </location>
</feature>
<dbReference type="AlphaFoldDB" id="A0A1G8I4T3"/>
<feature type="signal peptide" evidence="2">
    <location>
        <begin position="1"/>
        <end position="23"/>
    </location>
</feature>
<reference evidence="4 5" key="1">
    <citation type="submission" date="2016-10" db="EMBL/GenBank/DDBJ databases">
        <authorList>
            <person name="de Groot N.N."/>
        </authorList>
    </citation>
    <scope>NUCLEOTIDE SEQUENCE [LARGE SCALE GENOMIC DNA]</scope>
    <source>
        <strain evidence="4 5">DSM 5885</strain>
    </source>
</reference>